<name>A0A402AHI0_9CHLR</name>
<organism evidence="1 2">
    <name type="scientific">Dictyobacter kobayashii</name>
    <dbReference type="NCBI Taxonomy" id="2014872"/>
    <lineage>
        <taxon>Bacteria</taxon>
        <taxon>Bacillati</taxon>
        <taxon>Chloroflexota</taxon>
        <taxon>Ktedonobacteria</taxon>
        <taxon>Ktedonobacterales</taxon>
        <taxon>Dictyobacteraceae</taxon>
        <taxon>Dictyobacter</taxon>
    </lineage>
</organism>
<comment type="caution">
    <text evidence="1">The sequence shown here is derived from an EMBL/GenBank/DDBJ whole genome shotgun (WGS) entry which is preliminary data.</text>
</comment>
<dbReference type="AlphaFoldDB" id="A0A402AHI0"/>
<accession>A0A402AHI0</accession>
<protein>
    <submittedName>
        <fullName evidence="1">Uncharacterized protein</fullName>
    </submittedName>
</protein>
<dbReference type="Proteomes" id="UP000287188">
    <property type="component" value="Unassembled WGS sequence"/>
</dbReference>
<dbReference type="EMBL" id="BIFS01000001">
    <property type="protein sequence ID" value="GCE18494.1"/>
    <property type="molecule type" value="Genomic_DNA"/>
</dbReference>
<evidence type="ECO:0000313" key="2">
    <source>
        <dbReference type="Proteomes" id="UP000287188"/>
    </source>
</evidence>
<gene>
    <name evidence="1" type="ORF">KDK_22940</name>
</gene>
<sequence>MAARFSYLEPGDTFCGGQGFVHWFTEETLKEELAQSDFQLAIFQSDEQTGGKGLIRLVRLIKPLD</sequence>
<keyword evidence="2" id="KW-1185">Reference proteome</keyword>
<dbReference type="RefSeq" id="WP_126550026.1">
    <property type="nucleotide sequence ID" value="NZ_BIFS01000001.1"/>
</dbReference>
<reference evidence="2" key="1">
    <citation type="submission" date="2018-12" db="EMBL/GenBank/DDBJ databases">
        <title>Tengunoibacter tsumagoiensis gen. nov., sp. nov., Dictyobacter kobayashii sp. nov., D. alpinus sp. nov., and D. joshuensis sp. nov. and description of Dictyobacteraceae fam. nov. within the order Ktedonobacterales isolated from Tengu-no-mugimeshi.</title>
        <authorList>
            <person name="Wang C.M."/>
            <person name="Zheng Y."/>
            <person name="Sakai Y."/>
            <person name="Toyoda A."/>
            <person name="Minakuchi Y."/>
            <person name="Abe K."/>
            <person name="Yokota A."/>
            <person name="Yabe S."/>
        </authorList>
    </citation>
    <scope>NUCLEOTIDE SEQUENCE [LARGE SCALE GENOMIC DNA]</scope>
    <source>
        <strain evidence="2">Uno11</strain>
    </source>
</reference>
<evidence type="ECO:0000313" key="1">
    <source>
        <dbReference type="EMBL" id="GCE18494.1"/>
    </source>
</evidence>
<proteinExistence type="predicted"/>